<dbReference type="PIR" id="T33959">
    <property type="entry name" value="T33959"/>
</dbReference>
<dbReference type="SMR" id="G5EF36"/>
<feature type="transmembrane region" description="Helical" evidence="1">
    <location>
        <begin position="246"/>
        <end position="267"/>
    </location>
</feature>
<dbReference type="WormBase" id="C13B7.1">
    <property type="protein sequence ID" value="CE21939"/>
    <property type="gene ID" value="WBGene00015730"/>
    <property type="gene designation" value="srt-1"/>
</dbReference>
<dbReference type="eggNOG" id="ENOG502TJBR">
    <property type="taxonomic scope" value="Eukaryota"/>
</dbReference>
<dbReference type="PANTHER" id="PTHR23021">
    <property type="entry name" value="SERPENTINE RECEPTOR, CLASS T"/>
    <property type="match status" value="1"/>
</dbReference>
<feature type="transmembrane region" description="Helical" evidence="1">
    <location>
        <begin position="273"/>
        <end position="294"/>
    </location>
</feature>
<dbReference type="CTD" id="189934"/>
<feature type="transmembrane region" description="Helical" evidence="1">
    <location>
        <begin position="107"/>
        <end position="132"/>
    </location>
</feature>
<keyword evidence="3" id="KW-0675">Receptor</keyword>
<dbReference type="HOGENOM" id="CLU_053041_0_0_1"/>
<keyword evidence="1" id="KW-1133">Transmembrane helix</keyword>
<dbReference type="EMBL" id="BX284605">
    <property type="protein sequence ID" value="CCD62300.1"/>
    <property type="molecule type" value="Genomic_DNA"/>
</dbReference>
<dbReference type="WormBase" id="Y45G12C.5">
    <property type="protein sequence ID" value="CE21939"/>
    <property type="gene ID" value="WBGene00021568"/>
    <property type="gene designation" value="srt-2"/>
</dbReference>
<keyword evidence="1" id="KW-0812">Transmembrane</keyword>
<keyword evidence="1" id="KW-0472">Membrane</keyword>
<dbReference type="EMBL" id="BX284605">
    <property type="protein sequence ID" value="CCD64352.1"/>
    <property type="molecule type" value="Genomic_DNA"/>
</dbReference>
<dbReference type="KEGG" id="cel:CELE_Y45G12C.5"/>
<keyword evidence="4" id="KW-1185">Reference proteome</keyword>
<dbReference type="RefSeq" id="NP_503695.1">
    <property type="nucleotide sequence ID" value="NM_071294.1"/>
</dbReference>
<evidence type="ECO:0000256" key="1">
    <source>
        <dbReference type="SAM" id="Phobius"/>
    </source>
</evidence>
<dbReference type="AlphaFoldDB" id="G5EF36"/>
<evidence type="ECO:0000313" key="3">
    <source>
        <dbReference type="EMBL" id="CCD64352.1"/>
    </source>
</evidence>
<dbReference type="OMA" id="YEYMAYF"/>
<dbReference type="GeneID" id="189934"/>
<accession>G5EF36</accession>
<dbReference type="Pfam" id="PF10321">
    <property type="entry name" value="7TM_GPCR_Srt"/>
    <property type="match status" value="1"/>
</dbReference>
<dbReference type="AGR" id="WB:WBGene00021568"/>
<dbReference type="AGR" id="WB:WBGene00015730"/>
<dbReference type="PANTHER" id="PTHR23021:SF19">
    <property type="entry name" value="SERPENTINE RECEPTOR, CLASS T"/>
    <property type="match status" value="1"/>
</dbReference>
<evidence type="ECO:0000313" key="5">
    <source>
        <dbReference type="WormBase" id="C13B7.1"/>
    </source>
</evidence>
<reference evidence="3" key="3">
    <citation type="submission" date="2024-10" db="EMBL/GenBank/DDBJ databases">
        <authorList>
            <consortium name="WormBase Consortium"/>
            <person name="WormBase"/>
        </authorList>
    </citation>
    <scope>NUCLEOTIDE SEQUENCE</scope>
    <source>
        <strain evidence="3">Bristol N2</strain>
    </source>
</reference>
<name>G5EF36_CAEEL</name>
<reference evidence="3 4" key="1">
    <citation type="journal article" date="1998" name="Science">
        <title>Genome sequence of the nematode C. elegans: a platform for investigating biology.</title>
        <authorList>
            <consortium name="The C. elegans sequencing consortium"/>
            <person name="Sulson J.E."/>
            <person name="Waterston R."/>
        </authorList>
    </citation>
    <scope>NUCLEOTIDE SEQUENCE [LARGE SCALE GENOMIC DNA]</scope>
    <source>
        <strain evidence="3 4">Bristol N2</strain>
    </source>
</reference>
<evidence type="ECO:0000313" key="2">
    <source>
        <dbReference type="EMBL" id="CCD62300.1"/>
    </source>
</evidence>
<feature type="transmembrane region" description="Helical" evidence="1">
    <location>
        <begin position="207"/>
        <end position="225"/>
    </location>
</feature>
<dbReference type="KEGG" id="cel:CELE_C13B7.1"/>
<dbReference type="RefSeq" id="NP_503668.1">
    <property type="nucleotide sequence ID" value="NM_071267.1"/>
</dbReference>
<evidence type="ECO:0000313" key="4">
    <source>
        <dbReference type="Proteomes" id="UP000001940"/>
    </source>
</evidence>
<dbReference type="GeneID" id="182561"/>
<dbReference type="Proteomes" id="UP000001940">
    <property type="component" value="Chromosome V"/>
</dbReference>
<dbReference type="SUPFAM" id="SSF81321">
    <property type="entry name" value="Family A G protein-coupled receptor-like"/>
    <property type="match status" value="1"/>
</dbReference>
<dbReference type="STRING" id="6239.C13B7.1.1"/>
<proteinExistence type="predicted"/>
<organism evidence="3 4">
    <name type="scientific">Caenorhabditis elegans</name>
    <dbReference type="NCBI Taxonomy" id="6239"/>
    <lineage>
        <taxon>Eukaryota</taxon>
        <taxon>Metazoa</taxon>
        <taxon>Ecdysozoa</taxon>
        <taxon>Nematoda</taxon>
        <taxon>Chromadorea</taxon>
        <taxon>Rhabditida</taxon>
        <taxon>Rhabditina</taxon>
        <taxon>Rhabditomorpha</taxon>
        <taxon>Rhabditoidea</taxon>
        <taxon>Rhabditidae</taxon>
        <taxon>Peloderinae</taxon>
        <taxon>Caenorhabditis</taxon>
    </lineage>
</organism>
<feature type="transmembrane region" description="Helical" evidence="1">
    <location>
        <begin position="73"/>
        <end position="95"/>
    </location>
</feature>
<dbReference type="OrthoDB" id="5851109at2759"/>
<gene>
    <name evidence="3 5" type="primary">srt-1</name>
    <name evidence="2 6" type="synonym">srt-2</name>
    <name evidence="5" type="ORF">C13B7.1</name>
    <name evidence="3" type="ORF">CELE_C13B7.1</name>
    <name evidence="2" type="ORF">CELE_Y45G12C.5</name>
    <name evidence="6" type="ORF">Y45G12C.5</name>
</gene>
<reference evidence="3" key="2">
    <citation type="submission" date="2003-03" db="EMBL/GenBank/DDBJ databases">
        <authorList>
            <person name="Sulson J.E."/>
            <person name="Waterston R."/>
        </authorList>
    </citation>
    <scope>NUCLEOTIDE SEQUENCE</scope>
    <source>
        <strain evidence="3">Bristol N2</strain>
    </source>
</reference>
<feature type="transmembrane region" description="Helical" evidence="1">
    <location>
        <begin position="39"/>
        <end position="61"/>
    </location>
</feature>
<evidence type="ECO:0000313" key="6">
    <source>
        <dbReference type="WormBase" id="Y45G12C.5"/>
    </source>
</evidence>
<protein>
    <submittedName>
        <fullName evidence="3">Serpentine Receptor, class T</fullName>
    </submittedName>
</protein>
<dbReference type="InterPro" id="IPR019425">
    <property type="entry name" value="7TM_GPCR_serpentine_rcpt_Srt"/>
</dbReference>
<dbReference type="PaxDb" id="6239-C13B7.1"/>
<sequence>MSSFVASLFYVLTHSLTLWPEAYECPENLNKPGTSWPIYGTYLIVSGVIFITLYIPCFIAIVRTKTRIPAYQLMLILGILDLISLCINSLVTGYLAINGITFCQYPLFMFIIGAIAKSTWMTICLACILLAIERCVEVNSGFPLAFIFGKRTFRAVMTALMIYWVYTLLFNAPPVYIPEYAYYSFDPMIGKDPALYVNVLHNINNPIVAISTTFLYFYLCYYLIFKYGYSTSMWLYKSKRQIILQGVIICFFHAGTAIIYEFVQFFYTPQWLILAGQIFWQWSSGSLSIVYLSLNRSIRNSVIKMIIPKKTRISWGIHIGADEHVALEQATAVNSVAVKFDNFFQK</sequence>
<dbReference type="CTD" id="182561"/>
<feature type="transmembrane region" description="Helical" evidence="1">
    <location>
        <begin position="153"/>
        <end position="172"/>
    </location>
</feature>